<dbReference type="EMBL" id="JANPWB010000005">
    <property type="protein sequence ID" value="KAJ1183885.1"/>
    <property type="molecule type" value="Genomic_DNA"/>
</dbReference>
<feature type="compositionally biased region" description="Basic and acidic residues" evidence="1">
    <location>
        <begin position="128"/>
        <end position="137"/>
    </location>
</feature>
<sequence>MNACTGADLLSVTAQTAVQMHPKSDLCLRDIVSLCALQPQQSTKDRVVPSTVAHLSQSARHTWIQGVAVQHPLMADMRYYSSCRAPHWNSADSRLQPTPEALQMHPPRAPQHTRPPNQSRVRNLSTDQRGREPHSHWADRYMWGTCVKAKAHETASSQGKEERSRVEDTPRARQTEIRCTRVLEESL</sequence>
<feature type="region of interest" description="Disordered" evidence="1">
    <location>
        <begin position="151"/>
        <end position="187"/>
    </location>
</feature>
<dbReference type="AlphaFoldDB" id="A0AAV7U5Z1"/>
<comment type="caution">
    <text evidence="2">The sequence shown here is derived from an EMBL/GenBank/DDBJ whole genome shotgun (WGS) entry which is preliminary data.</text>
</comment>
<organism evidence="2 3">
    <name type="scientific">Pleurodeles waltl</name>
    <name type="common">Iberian ribbed newt</name>
    <dbReference type="NCBI Taxonomy" id="8319"/>
    <lineage>
        <taxon>Eukaryota</taxon>
        <taxon>Metazoa</taxon>
        <taxon>Chordata</taxon>
        <taxon>Craniata</taxon>
        <taxon>Vertebrata</taxon>
        <taxon>Euteleostomi</taxon>
        <taxon>Amphibia</taxon>
        <taxon>Batrachia</taxon>
        <taxon>Caudata</taxon>
        <taxon>Salamandroidea</taxon>
        <taxon>Salamandridae</taxon>
        <taxon>Pleurodelinae</taxon>
        <taxon>Pleurodeles</taxon>
    </lineage>
</organism>
<feature type="compositionally biased region" description="Basic and acidic residues" evidence="1">
    <location>
        <begin position="159"/>
        <end position="187"/>
    </location>
</feature>
<feature type="region of interest" description="Disordered" evidence="1">
    <location>
        <begin position="90"/>
        <end position="137"/>
    </location>
</feature>
<accession>A0AAV7U5Z1</accession>
<protein>
    <submittedName>
        <fullName evidence="2">Uncharacterized protein</fullName>
    </submittedName>
</protein>
<reference evidence="2" key="1">
    <citation type="journal article" date="2022" name="bioRxiv">
        <title>Sequencing and chromosome-scale assembly of the giantPleurodeles waltlgenome.</title>
        <authorList>
            <person name="Brown T."/>
            <person name="Elewa A."/>
            <person name="Iarovenko S."/>
            <person name="Subramanian E."/>
            <person name="Araus A.J."/>
            <person name="Petzold A."/>
            <person name="Susuki M."/>
            <person name="Suzuki K.-i.T."/>
            <person name="Hayashi T."/>
            <person name="Toyoda A."/>
            <person name="Oliveira C."/>
            <person name="Osipova E."/>
            <person name="Leigh N.D."/>
            <person name="Simon A."/>
            <person name="Yun M.H."/>
        </authorList>
    </citation>
    <scope>NUCLEOTIDE SEQUENCE</scope>
    <source>
        <strain evidence="2">20211129_DDA</strain>
        <tissue evidence="2">Liver</tissue>
    </source>
</reference>
<name>A0AAV7U5Z1_PLEWA</name>
<evidence type="ECO:0000256" key="1">
    <source>
        <dbReference type="SAM" id="MobiDB-lite"/>
    </source>
</evidence>
<keyword evidence="3" id="KW-1185">Reference proteome</keyword>
<gene>
    <name evidence="2" type="ORF">NDU88_000695</name>
</gene>
<evidence type="ECO:0000313" key="2">
    <source>
        <dbReference type="EMBL" id="KAJ1183885.1"/>
    </source>
</evidence>
<evidence type="ECO:0000313" key="3">
    <source>
        <dbReference type="Proteomes" id="UP001066276"/>
    </source>
</evidence>
<feature type="compositionally biased region" description="Polar residues" evidence="1">
    <location>
        <begin position="114"/>
        <end position="127"/>
    </location>
</feature>
<dbReference type="Proteomes" id="UP001066276">
    <property type="component" value="Chromosome 3_1"/>
</dbReference>
<proteinExistence type="predicted"/>